<evidence type="ECO:0000313" key="7">
    <source>
        <dbReference type="EMBL" id="KAK7284943.1"/>
    </source>
</evidence>
<reference evidence="7 8" key="1">
    <citation type="submission" date="2024-01" db="EMBL/GenBank/DDBJ databases">
        <title>The genomes of 5 underutilized Papilionoideae crops provide insights into root nodulation and disease resistance.</title>
        <authorList>
            <person name="Yuan L."/>
        </authorList>
    </citation>
    <scope>NUCLEOTIDE SEQUENCE [LARGE SCALE GENOMIC DNA]</scope>
    <source>
        <strain evidence="7">LY-2023</strain>
        <tissue evidence="7">Leaf</tissue>
    </source>
</reference>
<keyword evidence="4" id="KW-0735">Signal-anchor</keyword>
<keyword evidence="8" id="KW-1185">Reference proteome</keyword>
<gene>
    <name evidence="7" type="ORF">RJT34_19697</name>
</gene>
<dbReference type="SUPFAM" id="SSF53756">
    <property type="entry name" value="UDP-Glycosyltransferase/glycogen phosphorylase"/>
    <property type="match status" value="1"/>
</dbReference>
<evidence type="ECO:0000256" key="2">
    <source>
        <dbReference type="ARBA" id="ARBA00010271"/>
    </source>
</evidence>
<dbReference type="InterPro" id="IPR040911">
    <property type="entry name" value="Exostosin_GT47"/>
</dbReference>
<evidence type="ECO:0000256" key="3">
    <source>
        <dbReference type="ARBA" id="ARBA00022676"/>
    </source>
</evidence>
<evidence type="ECO:0000313" key="8">
    <source>
        <dbReference type="Proteomes" id="UP001359559"/>
    </source>
</evidence>
<dbReference type="Pfam" id="PF03016">
    <property type="entry name" value="Exostosin_GT47"/>
    <property type="match status" value="1"/>
</dbReference>
<comment type="caution">
    <text evidence="7">The sequence shown here is derived from an EMBL/GenBank/DDBJ whole genome shotgun (WGS) entry which is preliminary data.</text>
</comment>
<dbReference type="PANTHER" id="PTHR11062:SF207">
    <property type="entry name" value="OS07G0188700 PROTEIN"/>
    <property type="match status" value="1"/>
</dbReference>
<feature type="domain" description="Exostosin GT47" evidence="6">
    <location>
        <begin position="206"/>
        <end position="485"/>
    </location>
</feature>
<comment type="subcellular location">
    <subcellularLocation>
        <location evidence="1">Golgi apparatus membrane</location>
        <topology evidence="1">Single-pass type II membrane protein</topology>
    </subcellularLocation>
</comment>
<keyword evidence="5" id="KW-0333">Golgi apparatus</keyword>
<name>A0AAN9P3W1_CLITE</name>
<protein>
    <recommendedName>
        <fullName evidence="6">Exostosin GT47 domain-containing protein</fullName>
    </recommendedName>
</protein>
<keyword evidence="3" id="KW-0328">Glycosyltransferase</keyword>
<accession>A0AAN9P3W1</accession>
<keyword evidence="4" id="KW-0812">Transmembrane</keyword>
<dbReference type="GO" id="GO:0016757">
    <property type="term" value="F:glycosyltransferase activity"/>
    <property type="evidence" value="ECO:0007669"/>
    <property type="project" value="UniProtKB-KW"/>
</dbReference>
<dbReference type="Proteomes" id="UP001359559">
    <property type="component" value="Unassembled WGS sequence"/>
</dbReference>
<evidence type="ECO:0000256" key="1">
    <source>
        <dbReference type="ARBA" id="ARBA00004323"/>
    </source>
</evidence>
<comment type="similarity">
    <text evidence="2">Belongs to the glycosyltransferase 47 family.</text>
</comment>
<dbReference type="GO" id="GO:0000139">
    <property type="term" value="C:Golgi membrane"/>
    <property type="evidence" value="ECO:0007669"/>
    <property type="project" value="UniProtKB-SubCell"/>
</dbReference>
<dbReference type="InterPro" id="IPR004263">
    <property type="entry name" value="Exostosin"/>
</dbReference>
<dbReference type="EMBL" id="JAYKXN010000005">
    <property type="protein sequence ID" value="KAK7284943.1"/>
    <property type="molecule type" value="Genomic_DNA"/>
</dbReference>
<sequence>MGSGGWRRQGSESSSSMNLLLFMVPLILVAGLVSISGPNPFTWVFLPNPPLFLDSVSSSSSTNTTTVTTIETPSDEKHGEGLVVVAVDFHGKEEKAISDDTPFNHSSIPILSIQAIQKPNKDEEILNVSQTWPIEASVNESYVPPERPKQPRKFSILDKTEAGLIQARAAIREARNGNQSQDMDYVPIGPMYNNANAFHRSYLEMEKHFKVFVYEEGEPPVFHNGPCKSIYSMEGNFIHAIEMNEQFRTRDPEKAHVFFLPFSVAMLVQFVYVRDSHDFGPIKKTVTDYVNVIAARYPYWNRSLGADHFMLSCHDWGPEASRSVPNLHRNSIRVVCNANTTEGFKPSKDVSLPEINLQTGSINGFIGGPSASKRSVLAFFAGGLHGPIRPVLLEHWENKDEDIQVHKYLPKGVSYYEMLRKSKFCLCPSGYEVASPRVVEAIYTGCVPVLMSDHYVPPFSDVLNWKSFSVEVSVKDIPRLKEILLSISPRQYIRMQRRVAQVRRHFEVHSPPKRYDVFHMILHSVWLRRLNFRIHDDQ</sequence>
<dbReference type="PANTHER" id="PTHR11062">
    <property type="entry name" value="EXOSTOSIN HEPARAN SULFATE GLYCOSYLTRANSFERASE -RELATED"/>
    <property type="match status" value="1"/>
</dbReference>
<proteinExistence type="inferred from homology"/>
<organism evidence="7 8">
    <name type="scientific">Clitoria ternatea</name>
    <name type="common">Butterfly pea</name>
    <dbReference type="NCBI Taxonomy" id="43366"/>
    <lineage>
        <taxon>Eukaryota</taxon>
        <taxon>Viridiplantae</taxon>
        <taxon>Streptophyta</taxon>
        <taxon>Embryophyta</taxon>
        <taxon>Tracheophyta</taxon>
        <taxon>Spermatophyta</taxon>
        <taxon>Magnoliopsida</taxon>
        <taxon>eudicotyledons</taxon>
        <taxon>Gunneridae</taxon>
        <taxon>Pentapetalae</taxon>
        <taxon>rosids</taxon>
        <taxon>fabids</taxon>
        <taxon>Fabales</taxon>
        <taxon>Fabaceae</taxon>
        <taxon>Papilionoideae</taxon>
        <taxon>50 kb inversion clade</taxon>
        <taxon>NPAAA clade</taxon>
        <taxon>indigoferoid/millettioid clade</taxon>
        <taxon>Phaseoleae</taxon>
        <taxon>Clitoria</taxon>
    </lineage>
</organism>
<keyword evidence="3" id="KW-0808">Transferase</keyword>
<evidence type="ECO:0000256" key="5">
    <source>
        <dbReference type="ARBA" id="ARBA00023034"/>
    </source>
</evidence>
<evidence type="ECO:0000256" key="4">
    <source>
        <dbReference type="ARBA" id="ARBA00022968"/>
    </source>
</evidence>
<evidence type="ECO:0000259" key="6">
    <source>
        <dbReference type="Pfam" id="PF03016"/>
    </source>
</evidence>
<dbReference type="AlphaFoldDB" id="A0AAN9P3W1"/>